<feature type="non-terminal residue" evidence="3">
    <location>
        <position position="1"/>
    </location>
</feature>
<evidence type="ECO:0000313" key="4">
    <source>
        <dbReference type="Proteomes" id="UP000606786"/>
    </source>
</evidence>
<dbReference type="Proteomes" id="UP000606786">
    <property type="component" value="Unassembled WGS sequence"/>
</dbReference>
<feature type="domain" description="Retroviral polymerase SH3-like" evidence="2">
    <location>
        <begin position="3"/>
        <end position="62"/>
    </location>
</feature>
<feature type="compositionally biased region" description="Low complexity" evidence="1">
    <location>
        <begin position="97"/>
        <end position="107"/>
    </location>
</feature>
<dbReference type="EMBL" id="CAJHJT010000023">
    <property type="protein sequence ID" value="CAD7002160.1"/>
    <property type="molecule type" value="Genomic_DNA"/>
</dbReference>
<reference evidence="3" key="1">
    <citation type="submission" date="2020-11" db="EMBL/GenBank/DDBJ databases">
        <authorList>
            <person name="Whitehead M."/>
        </authorList>
    </citation>
    <scope>NUCLEOTIDE SEQUENCE</scope>
    <source>
        <strain evidence="3">EGII</strain>
    </source>
</reference>
<dbReference type="Pfam" id="PF25597">
    <property type="entry name" value="SH3_retrovirus"/>
    <property type="match status" value="1"/>
</dbReference>
<comment type="caution">
    <text evidence="3">The sequence shown here is derived from an EMBL/GenBank/DDBJ whole genome shotgun (WGS) entry which is preliminary data.</text>
</comment>
<gene>
    <name evidence="3" type="ORF">CCAP1982_LOCUS10648</name>
</gene>
<keyword evidence="4" id="KW-1185">Reference proteome</keyword>
<evidence type="ECO:0000313" key="3">
    <source>
        <dbReference type="EMBL" id="CAD7002160.1"/>
    </source>
</evidence>
<accession>A0A811UT64</accession>
<evidence type="ECO:0000259" key="2">
    <source>
        <dbReference type="Pfam" id="PF25597"/>
    </source>
</evidence>
<feature type="region of interest" description="Disordered" evidence="1">
    <location>
        <begin position="86"/>
        <end position="119"/>
    </location>
</feature>
<evidence type="ECO:0000256" key="1">
    <source>
        <dbReference type="SAM" id="MobiDB-lite"/>
    </source>
</evidence>
<proteinExistence type="predicted"/>
<organism evidence="3 4">
    <name type="scientific">Ceratitis capitata</name>
    <name type="common">Mediterranean fruit fly</name>
    <name type="synonym">Tephritis capitata</name>
    <dbReference type="NCBI Taxonomy" id="7213"/>
    <lineage>
        <taxon>Eukaryota</taxon>
        <taxon>Metazoa</taxon>
        <taxon>Ecdysozoa</taxon>
        <taxon>Arthropoda</taxon>
        <taxon>Hexapoda</taxon>
        <taxon>Insecta</taxon>
        <taxon>Pterygota</taxon>
        <taxon>Neoptera</taxon>
        <taxon>Endopterygota</taxon>
        <taxon>Diptera</taxon>
        <taxon>Brachycera</taxon>
        <taxon>Muscomorpha</taxon>
        <taxon>Tephritoidea</taxon>
        <taxon>Tephritidae</taxon>
        <taxon>Ceratitis</taxon>
        <taxon>Ceratitis</taxon>
    </lineage>
</organism>
<name>A0A811UT64_CERCA</name>
<dbReference type="AlphaFoldDB" id="A0A811UT64"/>
<dbReference type="InterPro" id="IPR057670">
    <property type="entry name" value="SH3_retrovirus"/>
</dbReference>
<protein>
    <submittedName>
        <fullName evidence="3">(Mediterranean fruit fly) hypothetical protein</fullName>
    </submittedName>
</protein>
<sequence>SGCDAVYLDKKPGKTKLLPKGHQCTFVGMRIQLKCISVYIYNSDKSIVISRDVIFFEKSFANVDVSESGDEFAVFDVTSENPMANMKSGCESPTTPESEVIASSSSSEVEEQIFVGAKR</sequence>